<evidence type="ECO:0000256" key="3">
    <source>
        <dbReference type="ARBA" id="ARBA00023082"/>
    </source>
</evidence>
<gene>
    <name evidence="7" type="ORF">C8P68_108126</name>
</gene>
<dbReference type="EMBL" id="QAOQ01000008">
    <property type="protein sequence ID" value="PTQ93663.1"/>
    <property type="molecule type" value="Genomic_DNA"/>
</dbReference>
<sequence length="193" mass="22736">MNNSSQLTKWWEETLDGNARSFNCIHDNLYAGLFFYLLKIVKDEDAAQDILQELFIKLWERKERLGRITNVKYYFYKSARSCAINYLKAARPELLDLQSHQCIDIEFSPEDIIVNRETGIQAQHLLANALNLLPKRQKEMIFLKYFDDWTYDQIAEATGLQYQSVVNHVHRGINQMRHIITENKRLAKPELAI</sequence>
<dbReference type="Gene3D" id="1.10.1740.10">
    <property type="match status" value="1"/>
</dbReference>
<proteinExistence type="inferred from homology"/>
<dbReference type="Proteomes" id="UP000244168">
    <property type="component" value="Unassembled WGS sequence"/>
</dbReference>
<dbReference type="Gene3D" id="1.10.10.10">
    <property type="entry name" value="Winged helix-like DNA-binding domain superfamily/Winged helix DNA-binding domain"/>
    <property type="match status" value="1"/>
</dbReference>
<comment type="similarity">
    <text evidence="1">Belongs to the sigma-70 factor family. ECF subfamily.</text>
</comment>
<keyword evidence="8" id="KW-1185">Reference proteome</keyword>
<keyword evidence="2" id="KW-0805">Transcription regulation</keyword>
<dbReference type="SUPFAM" id="SSF88946">
    <property type="entry name" value="Sigma2 domain of RNA polymerase sigma factors"/>
    <property type="match status" value="1"/>
</dbReference>
<dbReference type="RefSeq" id="WP_146166601.1">
    <property type="nucleotide sequence ID" value="NZ_CP160205.1"/>
</dbReference>
<protein>
    <submittedName>
        <fullName evidence="7">RNA polymerase sigma factor (Sigma-70 family)</fullName>
    </submittedName>
</protein>
<name>A0A2T5J5Y1_9SPHI</name>
<dbReference type="GO" id="GO:0003677">
    <property type="term" value="F:DNA binding"/>
    <property type="evidence" value="ECO:0007669"/>
    <property type="project" value="InterPro"/>
</dbReference>
<evidence type="ECO:0000313" key="8">
    <source>
        <dbReference type="Proteomes" id="UP000244168"/>
    </source>
</evidence>
<dbReference type="InterPro" id="IPR013249">
    <property type="entry name" value="RNA_pol_sigma70_r4_t2"/>
</dbReference>
<dbReference type="InterPro" id="IPR013324">
    <property type="entry name" value="RNA_pol_sigma_r3/r4-like"/>
</dbReference>
<comment type="caution">
    <text evidence="7">The sequence shown here is derived from an EMBL/GenBank/DDBJ whole genome shotgun (WGS) entry which is preliminary data.</text>
</comment>
<evidence type="ECO:0000256" key="1">
    <source>
        <dbReference type="ARBA" id="ARBA00010641"/>
    </source>
</evidence>
<evidence type="ECO:0000256" key="4">
    <source>
        <dbReference type="ARBA" id="ARBA00023163"/>
    </source>
</evidence>
<dbReference type="AlphaFoldDB" id="A0A2T5J5Y1"/>
<organism evidence="7 8">
    <name type="scientific">Mucilaginibacter yixingensis</name>
    <dbReference type="NCBI Taxonomy" id="1295612"/>
    <lineage>
        <taxon>Bacteria</taxon>
        <taxon>Pseudomonadati</taxon>
        <taxon>Bacteroidota</taxon>
        <taxon>Sphingobacteriia</taxon>
        <taxon>Sphingobacteriales</taxon>
        <taxon>Sphingobacteriaceae</taxon>
        <taxon>Mucilaginibacter</taxon>
    </lineage>
</organism>
<dbReference type="InterPro" id="IPR036388">
    <property type="entry name" value="WH-like_DNA-bd_sf"/>
</dbReference>
<accession>A0A2T5J5Y1</accession>
<feature type="domain" description="RNA polymerase sigma factor 70 region 4 type 2" evidence="6">
    <location>
        <begin position="125"/>
        <end position="174"/>
    </location>
</feature>
<dbReference type="GO" id="GO:0016987">
    <property type="term" value="F:sigma factor activity"/>
    <property type="evidence" value="ECO:0007669"/>
    <property type="project" value="UniProtKB-KW"/>
</dbReference>
<dbReference type="OrthoDB" id="9150024at2"/>
<dbReference type="PANTHER" id="PTHR43133">
    <property type="entry name" value="RNA POLYMERASE ECF-TYPE SIGMA FACTO"/>
    <property type="match status" value="1"/>
</dbReference>
<dbReference type="SUPFAM" id="SSF88659">
    <property type="entry name" value="Sigma3 and sigma4 domains of RNA polymerase sigma factors"/>
    <property type="match status" value="1"/>
</dbReference>
<dbReference type="Pfam" id="PF08281">
    <property type="entry name" value="Sigma70_r4_2"/>
    <property type="match status" value="1"/>
</dbReference>
<dbReference type="Pfam" id="PF04542">
    <property type="entry name" value="Sigma70_r2"/>
    <property type="match status" value="1"/>
</dbReference>
<keyword evidence="4" id="KW-0804">Transcription</keyword>
<evidence type="ECO:0000313" key="7">
    <source>
        <dbReference type="EMBL" id="PTQ93663.1"/>
    </source>
</evidence>
<evidence type="ECO:0000256" key="2">
    <source>
        <dbReference type="ARBA" id="ARBA00023015"/>
    </source>
</evidence>
<dbReference type="InterPro" id="IPR039425">
    <property type="entry name" value="RNA_pol_sigma-70-like"/>
</dbReference>
<dbReference type="PANTHER" id="PTHR43133:SF46">
    <property type="entry name" value="RNA POLYMERASE SIGMA-70 FACTOR ECF SUBFAMILY"/>
    <property type="match status" value="1"/>
</dbReference>
<reference evidence="7 8" key="1">
    <citation type="submission" date="2018-04" db="EMBL/GenBank/DDBJ databases">
        <title>Genomic Encyclopedia of Archaeal and Bacterial Type Strains, Phase II (KMG-II): from individual species to whole genera.</title>
        <authorList>
            <person name="Goeker M."/>
        </authorList>
    </citation>
    <scope>NUCLEOTIDE SEQUENCE [LARGE SCALE GENOMIC DNA]</scope>
    <source>
        <strain evidence="7 8">DSM 26809</strain>
    </source>
</reference>
<dbReference type="NCBIfam" id="TIGR02937">
    <property type="entry name" value="sigma70-ECF"/>
    <property type="match status" value="1"/>
</dbReference>
<feature type="domain" description="RNA polymerase sigma-70 region 2" evidence="5">
    <location>
        <begin position="33"/>
        <end position="91"/>
    </location>
</feature>
<evidence type="ECO:0000259" key="6">
    <source>
        <dbReference type="Pfam" id="PF08281"/>
    </source>
</evidence>
<evidence type="ECO:0000259" key="5">
    <source>
        <dbReference type="Pfam" id="PF04542"/>
    </source>
</evidence>
<dbReference type="InterPro" id="IPR013325">
    <property type="entry name" value="RNA_pol_sigma_r2"/>
</dbReference>
<dbReference type="InterPro" id="IPR007627">
    <property type="entry name" value="RNA_pol_sigma70_r2"/>
</dbReference>
<dbReference type="GO" id="GO:0006352">
    <property type="term" value="P:DNA-templated transcription initiation"/>
    <property type="evidence" value="ECO:0007669"/>
    <property type="project" value="InterPro"/>
</dbReference>
<keyword evidence="3" id="KW-0731">Sigma factor</keyword>
<dbReference type="InterPro" id="IPR014284">
    <property type="entry name" value="RNA_pol_sigma-70_dom"/>
</dbReference>